<keyword evidence="2" id="KW-1185">Reference proteome</keyword>
<sequence>MPEMHVRLRWPDGTRERVYSPSLVLAEHLDAGTAYPLEDFARRSREALTEASERVRAKYGFPCSRAAASLAGIEARVRRYGEGDVLVEAVET</sequence>
<organism evidence="1 2">
    <name type="scientific">Actinomycetospora endophytica</name>
    <dbReference type="NCBI Taxonomy" id="2291215"/>
    <lineage>
        <taxon>Bacteria</taxon>
        <taxon>Bacillati</taxon>
        <taxon>Actinomycetota</taxon>
        <taxon>Actinomycetes</taxon>
        <taxon>Pseudonocardiales</taxon>
        <taxon>Pseudonocardiaceae</taxon>
        <taxon>Actinomycetospora</taxon>
    </lineage>
</organism>
<reference evidence="1 2" key="1">
    <citation type="submission" date="2021-11" db="EMBL/GenBank/DDBJ databases">
        <title>Draft genome sequence of Actinomycetospora sp. SF1 isolated from the rhizosphere soil.</title>
        <authorList>
            <person name="Duangmal K."/>
            <person name="Chantavorakit T."/>
        </authorList>
    </citation>
    <scope>NUCLEOTIDE SEQUENCE [LARGE SCALE GENOMIC DNA]</scope>
    <source>
        <strain evidence="1 2">TBRC 5722</strain>
    </source>
</reference>
<accession>A0ABS8PCD2</accession>
<dbReference type="Proteomes" id="UP001199469">
    <property type="component" value="Unassembled WGS sequence"/>
</dbReference>
<dbReference type="NCBIfam" id="TIGR04042">
    <property type="entry name" value="MSMEG_0570_fam"/>
    <property type="match status" value="1"/>
</dbReference>
<comment type="caution">
    <text evidence="1">The sequence shown here is derived from an EMBL/GenBank/DDBJ whole genome shotgun (WGS) entry which is preliminary data.</text>
</comment>
<dbReference type="InterPro" id="IPR023846">
    <property type="entry name" value="CHP04042_MSMEG0570"/>
</dbReference>
<evidence type="ECO:0000313" key="1">
    <source>
        <dbReference type="EMBL" id="MCD2195912.1"/>
    </source>
</evidence>
<dbReference type="RefSeq" id="WP_230737750.1">
    <property type="nucleotide sequence ID" value="NZ_JAJNDB010000005.1"/>
</dbReference>
<dbReference type="EMBL" id="JAJNDB010000005">
    <property type="protein sequence ID" value="MCD2195912.1"/>
    <property type="molecule type" value="Genomic_DNA"/>
</dbReference>
<proteinExistence type="predicted"/>
<name>A0ABS8PCD2_9PSEU</name>
<evidence type="ECO:0000313" key="2">
    <source>
        <dbReference type="Proteomes" id="UP001199469"/>
    </source>
</evidence>
<protein>
    <submittedName>
        <fullName evidence="1">MSMEG_0570 family nitrogen starvation response protein</fullName>
    </submittedName>
</protein>
<gene>
    <name evidence="1" type="ORF">LQ327_21310</name>
</gene>